<dbReference type="GO" id="GO:0005524">
    <property type="term" value="F:ATP binding"/>
    <property type="evidence" value="ECO:0007669"/>
    <property type="project" value="UniProtKB-KW"/>
</dbReference>
<evidence type="ECO:0000313" key="2">
    <source>
        <dbReference type="EMBL" id="MBD2847457.1"/>
    </source>
</evidence>
<dbReference type="InterPro" id="IPR049945">
    <property type="entry name" value="AAA_22"/>
</dbReference>
<dbReference type="GO" id="GO:0016887">
    <property type="term" value="F:ATP hydrolysis activity"/>
    <property type="evidence" value="ECO:0007669"/>
    <property type="project" value="InterPro"/>
</dbReference>
<organism evidence="2 3">
    <name type="scientific">Paenibacillus sabuli</name>
    <dbReference type="NCBI Taxonomy" id="2772509"/>
    <lineage>
        <taxon>Bacteria</taxon>
        <taxon>Bacillati</taxon>
        <taxon>Bacillota</taxon>
        <taxon>Bacilli</taxon>
        <taxon>Bacillales</taxon>
        <taxon>Paenibacillaceae</taxon>
        <taxon>Paenibacillus</taxon>
    </lineage>
</organism>
<gene>
    <name evidence="2" type="ORF">IDH44_19830</name>
</gene>
<dbReference type="RefSeq" id="WP_190920563.1">
    <property type="nucleotide sequence ID" value="NZ_JACXIZ010000038.1"/>
</dbReference>
<feature type="domain" description="ORC1/DEAH AAA+ ATPase" evidence="1">
    <location>
        <begin position="6"/>
        <end position="57"/>
    </location>
</feature>
<keyword evidence="2" id="KW-0067">ATP-binding</keyword>
<name>A0A927GU91_9BACL</name>
<comment type="caution">
    <text evidence="2">The sequence shown here is derived from an EMBL/GenBank/DDBJ whole genome shotgun (WGS) entry which is preliminary data.</text>
</comment>
<reference evidence="2" key="1">
    <citation type="submission" date="2020-09" db="EMBL/GenBank/DDBJ databases">
        <title>A novel bacterium of genus Paenibacillus, isolated from South China Sea.</title>
        <authorList>
            <person name="Huang H."/>
            <person name="Mo K."/>
            <person name="Hu Y."/>
        </authorList>
    </citation>
    <scope>NUCLEOTIDE SEQUENCE</scope>
    <source>
        <strain evidence="2">IB182496</strain>
    </source>
</reference>
<keyword evidence="3" id="KW-1185">Reference proteome</keyword>
<dbReference type="EMBL" id="JACXIZ010000038">
    <property type="protein sequence ID" value="MBD2847457.1"/>
    <property type="molecule type" value="Genomic_DNA"/>
</dbReference>
<dbReference type="Pfam" id="PF13401">
    <property type="entry name" value="AAA_22"/>
    <property type="match status" value="1"/>
</dbReference>
<sequence>MVRREAQAKREVVVIDEAHEMSEAMLLELRFVMSHQMNARSLFPALLAGQPELRKRLRLKKYEATSELRTSMRTNSVTNGNR</sequence>
<dbReference type="Proteomes" id="UP000621560">
    <property type="component" value="Unassembled WGS sequence"/>
</dbReference>
<evidence type="ECO:0000259" key="1">
    <source>
        <dbReference type="Pfam" id="PF13401"/>
    </source>
</evidence>
<evidence type="ECO:0000313" key="3">
    <source>
        <dbReference type="Proteomes" id="UP000621560"/>
    </source>
</evidence>
<keyword evidence="2" id="KW-0547">Nucleotide-binding</keyword>
<proteinExistence type="predicted"/>
<protein>
    <submittedName>
        <fullName evidence="2">ATP-binding protein</fullName>
    </submittedName>
</protein>
<dbReference type="AlphaFoldDB" id="A0A927GU91"/>
<accession>A0A927GU91</accession>